<evidence type="ECO:0000256" key="9">
    <source>
        <dbReference type="ARBA" id="ARBA00022741"/>
    </source>
</evidence>
<comment type="catalytic activity">
    <reaction evidence="13">
        <text>riboflavin + ATP = FMN + ADP + H(+)</text>
        <dbReference type="Rhea" id="RHEA:14357"/>
        <dbReference type="ChEBI" id="CHEBI:15378"/>
        <dbReference type="ChEBI" id="CHEBI:30616"/>
        <dbReference type="ChEBI" id="CHEBI:57986"/>
        <dbReference type="ChEBI" id="CHEBI:58210"/>
        <dbReference type="ChEBI" id="CHEBI:456216"/>
        <dbReference type="EC" id="2.7.1.26"/>
    </reaction>
</comment>
<keyword evidence="7" id="KW-0288">FMN</keyword>
<feature type="region of interest" description="Disordered" evidence="14">
    <location>
        <begin position="87"/>
        <end position="118"/>
    </location>
</feature>
<evidence type="ECO:0000259" key="15">
    <source>
        <dbReference type="SMART" id="SM00904"/>
    </source>
</evidence>
<dbReference type="InterPro" id="IPR023468">
    <property type="entry name" value="Riboflavin_kinase"/>
</dbReference>
<comment type="caution">
    <text evidence="16">The sequence shown here is derived from an EMBL/GenBank/DDBJ whole genome shotgun (WGS) entry which is preliminary data.</text>
</comment>
<gene>
    <name evidence="16" type="ORF">VTL71DRAFT_14134</name>
</gene>
<evidence type="ECO:0000256" key="2">
    <source>
        <dbReference type="ARBA" id="ARBA00005201"/>
    </source>
</evidence>
<evidence type="ECO:0000256" key="14">
    <source>
        <dbReference type="SAM" id="MobiDB-lite"/>
    </source>
</evidence>
<feature type="compositionally biased region" description="Basic and acidic residues" evidence="14">
    <location>
        <begin position="1"/>
        <end position="15"/>
    </location>
</feature>
<evidence type="ECO:0000256" key="7">
    <source>
        <dbReference type="ARBA" id="ARBA00022643"/>
    </source>
</evidence>
<evidence type="ECO:0000256" key="13">
    <source>
        <dbReference type="ARBA" id="ARBA00047880"/>
    </source>
</evidence>
<comment type="similarity">
    <text evidence="3">Belongs to the flavokinase family.</text>
</comment>
<protein>
    <recommendedName>
        <fullName evidence="5">Riboflavin kinase</fullName>
        <ecNumber evidence="4">2.7.1.26</ecNumber>
    </recommendedName>
    <alternativeName>
        <fullName evidence="12">Flavin mononucleotide kinase 1</fullName>
    </alternativeName>
</protein>
<dbReference type="Gene3D" id="2.40.30.30">
    <property type="entry name" value="Riboflavin kinase-like"/>
    <property type="match status" value="1"/>
</dbReference>
<keyword evidence="8" id="KW-0808">Transferase</keyword>
<sequence>MADKQEQASKSDGRTTRPQIIGPDSGPEAPFPLRMSGKVVSGFGRGSKELGIPTANIPVDTTPWIETAESGVYFGWASLLLPPSHPSLSAPSSTTSSQPSTTLTSSLATIPTPSPPSSALDKGWRVYPMVMSIGFNPFYKNTVRSAEVHVMQKFEKDFYGAEMRVLLLGFVRKELDYVSLEALVEDIKMDIEVSGRSLGREAWRKKGEEEGGWLWGQGEEGQGGESSVL</sequence>
<dbReference type="PANTHER" id="PTHR22749">
    <property type="entry name" value="RIBOFLAVIN KINASE/FMN ADENYLYLTRANSFERASE"/>
    <property type="match status" value="1"/>
</dbReference>
<dbReference type="Pfam" id="PF01687">
    <property type="entry name" value="Flavokinase"/>
    <property type="match status" value="1"/>
</dbReference>
<evidence type="ECO:0000256" key="11">
    <source>
        <dbReference type="ARBA" id="ARBA00022840"/>
    </source>
</evidence>
<feature type="compositionally biased region" description="Low complexity" evidence="14">
    <location>
        <begin position="87"/>
        <end position="111"/>
    </location>
</feature>
<feature type="domain" description="Riboflavin kinase" evidence="15">
    <location>
        <begin position="28"/>
        <end position="199"/>
    </location>
</feature>
<comment type="function">
    <text evidence="1">Catalyzes the phosphorylation of riboflavin (vitamin B2) to form flavin mononucleotide (FMN) coenzyme.</text>
</comment>
<dbReference type="Proteomes" id="UP001595075">
    <property type="component" value="Unassembled WGS sequence"/>
</dbReference>
<dbReference type="InterPro" id="IPR015865">
    <property type="entry name" value="Riboflavin_kinase_bac/euk"/>
</dbReference>
<evidence type="ECO:0000256" key="8">
    <source>
        <dbReference type="ARBA" id="ARBA00022679"/>
    </source>
</evidence>
<organism evidence="16 17">
    <name type="scientific">Oculimacula yallundae</name>
    <dbReference type="NCBI Taxonomy" id="86028"/>
    <lineage>
        <taxon>Eukaryota</taxon>
        <taxon>Fungi</taxon>
        <taxon>Dikarya</taxon>
        <taxon>Ascomycota</taxon>
        <taxon>Pezizomycotina</taxon>
        <taxon>Leotiomycetes</taxon>
        <taxon>Helotiales</taxon>
        <taxon>Ploettnerulaceae</taxon>
        <taxon>Oculimacula</taxon>
    </lineage>
</organism>
<evidence type="ECO:0000256" key="4">
    <source>
        <dbReference type="ARBA" id="ARBA00012105"/>
    </source>
</evidence>
<dbReference type="PANTHER" id="PTHR22749:SF6">
    <property type="entry name" value="RIBOFLAVIN KINASE"/>
    <property type="match status" value="1"/>
</dbReference>
<dbReference type="SUPFAM" id="SSF82114">
    <property type="entry name" value="Riboflavin kinase-like"/>
    <property type="match status" value="1"/>
</dbReference>
<evidence type="ECO:0000256" key="10">
    <source>
        <dbReference type="ARBA" id="ARBA00022777"/>
    </source>
</evidence>
<evidence type="ECO:0000256" key="6">
    <source>
        <dbReference type="ARBA" id="ARBA00022630"/>
    </source>
</evidence>
<dbReference type="SMART" id="SM00904">
    <property type="entry name" value="Flavokinase"/>
    <property type="match status" value="1"/>
</dbReference>
<dbReference type="EMBL" id="JAZHXI010000007">
    <property type="protein sequence ID" value="KAL2069455.1"/>
    <property type="molecule type" value="Genomic_DNA"/>
</dbReference>
<evidence type="ECO:0000313" key="17">
    <source>
        <dbReference type="Proteomes" id="UP001595075"/>
    </source>
</evidence>
<evidence type="ECO:0000313" key="16">
    <source>
        <dbReference type="EMBL" id="KAL2069455.1"/>
    </source>
</evidence>
<keyword evidence="11" id="KW-0067">ATP-binding</keyword>
<name>A0ABR4CHL4_9HELO</name>
<keyword evidence="9" id="KW-0547">Nucleotide-binding</keyword>
<accession>A0ABR4CHL4</accession>
<keyword evidence="17" id="KW-1185">Reference proteome</keyword>
<comment type="pathway">
    <text evidence="2">Cofactor biosynthesis; FMN biosynthesis; FMN from riboflavin (ATP route): step 1/1.</text>
</comment>
<feature type="region of interest" description="Disordered" evidence="14">
    <location>
        <begin position="1"/>
        <end position="35"/>
    </location>
</feature>
<proteinExistence type="inferred from homology"/>
<evidence type="ECO:0000256" key="3">
    <source>
        <dbReference type="ARBA" id="ARBA00010108"/>
    </source>
</evidence>
<keyword evidence="6" id="KW-0285">Flavoprotein</keyword>
<keyword evidence="10" id="KW-0418">Kinase</keyword>
<reference evidence="16 17" key="1">
    <citation type="journal article" date="2024" name="Commun. Biol.">
        <title>Comparative genomic analysis of thermophilic fungi reveals convergent evolutionary adaptations and gene losses.</title>
        <authorList>
            <person name="Steindorff A.S."/>
            <person name="Aguilar-Pontes M.V."/>
            <person name="Robinson A.J."/>
            <person name="Andreopoulos B."/>
            <person name="LaButti K."/>
            <person name="Kuo A."/>
            <person name="Mondo S."/>
            <person name="Riley R."/>
            <person name="Otillar R."/>
            <person name="Haridas S."/>
            <person name="Lipzen A."/>
            <person name="Grimwood J."/>
            <person name="Schmutz J."/>
            <person name="Clum A."/>
            <person name="Reid I.D."/>
            <person name="Moisan M.C."/>
            <person name="Butler G."/>
            <person name="Nguyen T.T.M."/>
            <person name="Dewar K."/>
            <person name="Conant G."/>
            <person name="Drula E."/>
            <person name="Henrissat B."/>
            <person name="Hansel C."/>
            <person name="Singer S."/>
            <person name="Hutchinson M.I."/>
            <person name="de Vries R.P."/>
            <person name="Natvig D.O."/>
            <person name="Powell A.J."/>
            <person name="Tsang A."/>
            <person name="Grigoriev I.V."/>
        </authorList>
    </citation>
    <scope>NUCLEOTIDE SEQUENCE [LARGE SCALE GENOMIC DNA]</scope>
    <source>
        <strain evidence="16 17">CBS 494.80</strain>
    </source>
</reference>
<evidence type="ECO:0000256" key="12">
    <source>
        <dbReference type="ARBA" id="ARBA00029960"/>
    </source>
</evidence>
<dbReference type="InterPro" id="IPR023465">
    <property type="entry name" value="Riboflavin_kinase_dom_sf"/>
</dbReference>
<evidence type="ECO:0000256" key="5">
    <source>
        <dbReference type="ARBA" id="ARBA00017394"/>
    </source>
</evidence>
<evidence type="ECO:0000256" key="1">
    <source>
        <dbReference type="ARBA" id="ARBA00003572"/>
    </source>
</evidence>
<dbReference type="EC" id="2.7.1.26" evidence="4"/>